<feature type="region of interest" description="Disordered" evidence="1">
    <location>
        <begin position="237"/>
        <end position="386"/>
    </location>
</feature>
<name>A0A218W5Z4_PUNGR</name>
<organism evidence="2 3">
    <name type="scientific">Punica granatum</name>
    <name type="common">Pomegranate</name>
    <dbReference type="NCBI Taxonomy" id="22663"/>
    <lineage>
        <taxon>Eukaryota</taxon>
        <taxon>Viridiplantae</taxon>
        <taxon>Streptophyta</taxon>
        <taxon>Embryophyta</taxon>
        <taxon>Tracheophyta</taxon>
        <taxon>Spermatophyta</taxon>
        <taxon>Magnoliopsida</taxon>
        <taxon>eudicotyledons</taxon>
        <taxon>Gunneridae</taxon>
        <taxon>Pentapetalae</taxon>
        <taxon>rosids</taxon>
        <taxon>malvids</taxon>
        <taxon>Myrtales</taxon>
        <taxon>Lythraceae</taxon>
        <taxon>Punica</taxon>
    </lineage>
</organism>
<dbReference type="EMBL" id="MTKT01005366">
    <property type="protein sequence ID" value="OWM68066.1"/>
    <property type="molecule type" value="Genomic_DNA"/>
</dbReference>
<protein>
    <submittedName>
        <fullName evidence="2">Uncharacterized protein</fullName>
    </submittedName>
</protein>
<evidence type="ECO:0000313" key="2">
    <source>
        <dbReference type="EMBL" id="OWM68066.1"/>
    </source>
</evidence>
<accession>A0A218W5Z4</accession>
<feature type="region of interest" description="Disordered" evidence="1">
    <location>
        <begin position="186"/>
        <end position="218"/>
    </location>
</feature>
<reference evidence="3" key="1">
    <citation type="journal article" date="2017" name="Plant J.">
        <title>The pomegranate (Punica granatum L.) genome and the genomics of punicalagin biosynthesis.</title>
        <authorList>
            <person name="Qin G."/>
            <person name="Xu C."/>
            <person name="Ming R."/>
            <person name="Tang H."/>
            <person name="Guyot R."/>
            <person name="Kramer E.M."/>
            <person name="Hu Y."/>
            <person name="Yi X."/>
            <person name="Qi Y."/>
            <person name="Xu X."/>
            <person name="Gao Z."/>
            <person name="Pan H."/>
            <person name="Jian J."/>
            <person name="Tian Y."/>
            <person name="Yue Z."/>
            <person name="Xu Y."/>
        </authorList>
    </citation>
    <scope>NUCLEOTIDE SEQUENCE [LARGE SCALE GENOMIC DNA]</scope>
    <source>
        <strain evidence="3">cv. Dabenzi</strain>
    </source>
</reference>
<gene>
    <name evidence="2" type="ORF">CDL15_Pgr020654</name>
</gene>
<sequence>MWNRRNKSHDSPRPPEQRFRGLRYTFQVLGDRVDPRLFSENDHHSHLQRAVRVDPITLGPNDHHSHLRGSVRSQEPLTLPQNSIGSLRGDVRPDWCQTGPNFQTYSVFRDLCRAVRVDPITLGPNDHHSHLRGSVRSQEPLTLPQNSIGSLRGDVRPDWCQTGPNFQTYSVFRDLCRAVRVDPITLGPNDHHSHLRGSVRSQEPLTLPQNSIGSLRGDVRPDLCQSGLSNISAGWSSRVTSVRHRASPSATLERHQRPSPSVTERNPRASPASVTERHRAQPSSVTSVRHRASPSATLERHQRPSPSVTERNPRASPASVTERHRAQPSSVTSVRHRASPSATLERHQRPSPSVTERNPRASPASVTERHRAQPSSVTSVRHRASPSATLERFLKTIFK</sequence>
<evidence type="ECO:0000313" key="3">
    <source>
        <dbReference type="Proteomes" id="UP000197138"/>
    </source>
</evidence>
<proteinExistence type="predicted"/>
<dbReference type="Proteomes" id="UP000197138">
    <property type="component" value="Unassembled WGS sequence"/>
</dbReference>
<comment type="caution">
    <text evidence="2">The sequence shown here is derived from an EMBL/GenBank/DDBJ whole genome shotgun (WGS) entry which is preliminary data.</text>
</comment>
<dbReference type="AlphaFoldDB" id="A0A218W5Z4"/>
<feature type="compositionally biased region" description="Polar residues" evidence="1">
    <location>
        <begin position="199"/>
        <end position="213"/>
    </location>
</feature>
<evidence type="ECO:0000256" key="1">
    <source>
        <dbReference type="SAM" id="MobiDB-lite"/>
    </source>
</evidence>